<gene>
    <name evidence="6" type="ORF">I316_01036</name>
</gene>
<keyword evidence="1 3" id="KW-0853">WD repeat</keyword>
<dbReference type="GO" id="GO:0019005">
    <property type="term" value="C:SCF ubiquitin ligase complex"/>
    <property type="evidence" value="ECO:0007669"/>
    <property type="project" value="TreeGrafter"/>
</dbReference>
<dbReference type="InterPro" id="IPR015943">
    <property type="entry name" value="WD40/YVTN_repeat-like_dom_sf"/>
</dbReference>
<feature type="region of interest" description="Disordered" evidence="4">
    <location>
        <begin position="243"/>
        <end position="284"/>
    </location>
</feature>
<evidence type="ECO:0000256" key="4">
    <source>
        <dbReference type="SAM" id="MobiDB-lite"/>
    </source>
</evidence>
<dbReference type="InterPro" id="IPR001680">
    <property type="entry name" value="WD40_rpt"/>
</dbReference>
<dbReference type="SUPFAM" id="SSF81383">
    <property type="entry name" value="F-box domain"/>
    <property type="match status" value="1"/>
</dbReference>
<accession>A0A1B9H1I0</accession>
<feature type="compositionally biased region" description="Low complexity" evidence="4">
    <location>
        <begin position="731"/>
        <end position="742"/>
    </location>
</feature>
<feature type="region of interest" description="Disordered" evidence="4">
    <location>
        <begin position="725"/>
        <end position="777"/>
    </location>
</feature>
<name>A0A1B9H1I0_9TREE</name>
<dbReference type="Gene3D" id="1.20.1280.50">
    <property type="match status" value="1"/>
</dbReference>
<dbReference type="GO" id="GO:0000209">
    <property type="term" value="P:protein polyubiquitination"/>
    <property type="evidence" value="ECO:0007669"/>
    <property type="project" value="TreeGrafter"/>
</dbReference>
<dbReference type="Pfam" id="PF12937">
    <property type="entry name" value="F-box-like"/>
    <property type="match status" value="1"/>
</dbReference>
<reference evidence="7" key="2">
    <citation type="submission" date="2013-12" db="EMBL/GenBank/DDBJ databases">
        <title>Evolution of pathogenesis and genome organization in the Tremellales.</title>
        <authorList>
            <person name="Cuomo C."/>
            <person name="Litvintseva A."/>
            <person name="Heitman J."/>
            <person name="Chen Y."/>
            <person name="Sun S."/>
            <person name="Springer D."/>
            <person name="Dromer F."/>
            <person name="Young S."/>
            <person name="Zeng Q."/>
            <person name="Chapman S."/>
            <person name="Gujja S."/>
            <person name="Saif S."/>
            <person name="Birren B."/>
        </authorList>
    </citation>
    <scope>NUCLEOTIDE SEQUENCE [LARGE SCALE GENOMIC DNA]</scope>
    <source>
        <strain evidence="7">BCC8398</strain>
    </source>
</reference>
<dbReference type="STRING" id="1296120.A0A1B9H1I0"/>
<feature type="region of interest" description="Disordered" evidence="4">
    <location>
        <begin position="142"/>
        <end position="220"/>
    </location>
</feature>
<evidence type="ECO:0000259" key="5">
    <source>
        <dbReference type="Pfam" id="PF12937"/>
    </source>
</evidence>
<dbReference type="InterPro" id="IPR036322">
    <property type="entry name" value="WD40_repeat_dom_sf"/>
</dbReference>
<dbReference type="InterPro" id="IPR036047">
    <property type="entry name" value="F-box-like_dom_sf"/>
</dbReference>
<feature type="compositionally biased region" description="Acidic residues" evidence="4">
    <location>
        <begin position="743"/>
        <end position="757"/>
    </location>
</feature>
<dbReference type="SUPFAM" id="SSF50978">
    <property type="entry name" value="WD40 repeat-like"/>
    <property type="match status" value="1"/>
</dbReference>
<feature type="compositionally biased region" description="Polar residues" evidence="4">
    <location>
        <begin position="146"/>
        <end position="156"/>
    </location>
</feature>
<dbReference type="InterPro" id="IPR001810">
    <property type="entry name" value="F-box_dom"/>
</dbReference>
<keyword evidence="7" id="KW-1185">Reference proteome</keyword>
<dbReference type="GO" id="GO:0031146">
    <property type="term" value="P:SCF-dependent proteasomal ubiquitin-dependent protein catabolic process"/>
    <property type="evidence" value="ECO:0007669"/>
    <property type="project" value="InterPro"/>
</dbReference>
<dbReference type="PROSITE" id="PS00678">
    <property type="entry name" value="WD_REPEATS_1"/>
    <property type="match status" value="1"/>
</dbReference>
<proteinExistence type="predicted"/>
<keyword evidence="2" id="KW-0677">Repeat</keyword>
<dbReference type="Proteomes" id="UP000092666">
    <property type="component" value="Unassembled WGS sequence"/>
</dbReference>
<feature type="repeat" description="WD" evidence="3">
    <location>
        <begin position="656"/>
        <end position="688"/>
    </location>
</feature>
<evidence type="ECO:0000256" key="2">
    <source>
        <dbReference type="ARBA" id="ARBA00022737"/>
    </source>
</evidence>
<dbReference type="AlphaFoldDB" id="A0A1B9H1I0"/>
<reference evidence="6 7" key="1">
    <citation type="submission" date="2013-07" db="EMBL/GenBank/DDBJ databases">
        <title>The Genome Sequence of Cryptococcus heveanensis BCC8398.</title>
        <authorList>
            <consortium name="The Broad Institute Genome Sequencing Platform"/>
            <person name="Cuomo C."/>
            <person name="Litvintseva A."/>
            <person name="Chen Y."/>
            <person name="Heitman J."/>
            <person name="Sun S."/>
            <person name="Springer D."/>
            <person name="Dromer F."/>
            <person name="Young S.K."/>
            <person name="Zeng Q."/>
            <person name="Gargeya S."/>
            <person name="Fitzgerald M."/>
            <person name="Abouelleil A."/>
            <person name="Alvarado L."/>
            <person name="Berlin A.M."/>
            <person name="Chapman S.B."/>
            <person name="Dewar J."/>
            <person name="Goldberg J."/>
            <person name="Griggs A."/>
            <person name="Gujja S."/>
            <person name="Hansen M."/>
            <person name="Howarth C."/>
            <person name="Imamovic A."/>
            <person name="Larimer J."/>
            <person name="McCowan C."/>
            <person name="Murphy C."/>
            <person name="Pearson M."/>
            <person name="Priest M."/>
            <person name="Roberts A."/>
            <person name="Saif S."/>
            <person name="Shea T."/>
            <person name="Sykes S."/>
            <person name="Wortman J."/>
            <person name="Nusbaum C."/>
            <person name="Birren B."/>
        </authorList>
    </citation>
    <scope>NUCLEOTIDE SEQUENCE [LARGE SCALE GENOMIC DNA]</scope>
    <source>
        <strain evidence="6 7">BCC8398</strain>
    </source>
</reference>
<organism evidence="6 7">
    <name type="scientific">Kwoniella heveanensis BCC8398</name>
    <dbReference type="NCBI Taxonomy" id="1296120"/>
    <lineage>
        <taxon>Eukaryota</taxon>
        <taxon>Fungi</taxon>
        <taxon>Dikarya</taxon>
        <taxon>Basidiomycota</taxon>
        <taxon>Agaricomycotina</taxon>
        <taxon>Tremellomycetes</taxon>
        <taxon>Tremellales</taxon>
        <taxon>Cryptococcaceae</taxon>
        <taxon>Kwoniella</taxon>
    </lineage>
</organism>
<dbReference type="Gene3D" id="2.130.10.10">
    <property type="entry name" value="YVTN repeat-like/Quinoprotein amine dehydrogenase"/>
    <property type="match status" value="1"/>
</dbReference>
<feature type="compositionally biased region" description="Basic and acidic residues" evidence="4">
    <location>
        <begin position="51"/>
        <end position="61"/>
    </location>
</feature>
<protein>
    <recommendedName>
        <fullName evidence="5">F-box domain-containing protein</fullName>
    </recommendedName>
</protein>
<dbReference type="PANTHER" id="PTHR16008:SF4">
    <property type="entry name" value="F-BOX ONLY PROTEIN 4"/>
    <property type="match status" value="1"/>
</dbReference>
<evidence type="ECO:0000256" key="3">
    <source>
        <dbReference type="PROSITE-ProRule" id="PRU00221"/>
    </source>
</evidence>
<evidence type="ECO:0000313" key="7">
    <source>
        <dbReference type="Proteomes" id="UP000092666"/>
    </source>
</evidence>
<feature type="domain" description="F-box" evidence="5">
    <location>
        <begin position="93"/>
        <end position="132"/>
    </location>
</feature>
<sequence>MSKRARSPSPMPRSFLKAAENSFSSSSMSTTQAPAKTSARHGVPNMQQSHQTEDAVRSRVVDEDRTVYSADSVRSQRDNTKRKDISDLFPFQEIFLRILSFLSPSELAQIQRVSKYWGRMSVDPQLWKRLYLARYPHPHHSRLLYTPSSSSVSAGTPRTPRPLRPIARLPSRAFPPPSPKRSPSISEGTLTPTPSKRESGRHGGRGGTGAPSEEVGHGVRNDGVDWKLMLRLGTNWSNGNALSQSTITLPPSPSPSLPGSTASVPFLELPPSAGHRHHHTPDQGQTEQFIALSPSFIFISSPLSPLVRVHSVTSHSNPTASSPVKHSIPLGIIPPPPGWSNPHRPDNVTAIVADQSVVTTDDTDLANQPGGSLPARIVVFYQSGGFVLLTISAQGGALSSGIKWKRESIHPPHTRPHSIKRRATAHQPLDGDPVVLAALHFPVLISCTRNFHLSVYTFPDLSSDSATTAGTTAPKHLKTLHSEVSFHPAALSLFPSPTAQGDPYDLSPRHLSQERDESDHFRAALTYCTPLYPSSWTVAVQELSISQNLGEVRSGDAYHVGRSGENGDTDEDETIVWPRKIRPIVGVKGKATGVGSDGRWCVLSGEESQIQVYSLPHHSRRHDDAITNDELDVTYRKGRVRDEEDVNQPIVHSQTLLAHSTEITSLALSSGRCVSGGRDGRVLVWELDQEVDADETELQIGGKNLDVAGRLGRTVGYVEVKAGGRRSTWRGAAGPQPAVAAYADDDSSSEAGNDEDDTIQHFSNNKANGRGRTSLPHPQAISSAARSLFLPRPPTNYVEFSHSRRDGHGYEDVKPAIRHLVFDEEKIVGLVRTGYDTESTAIGSASATEAGAGEVMKVWNFSG</sequence>
<evidence type="ECO:0000313" key="6">
    <source>
        <dbReference type="EMBL" id="OCF37129.1"/>
    </source>
</evidence>
<dbReference type="InterPro" id="IPR039588">
    <property type="entry name" value="FBXO4"/>
</dbReference>
<evidence type="ECO:0000256" key="1">
    <source>
        <dbReference type="ARBA" id="ARBA00022574"/>
    </source>
</evidence>
<dbReference type="OrthoDB" id="3219396at2759"/>
<dbReference type="InterPro" id="IPR019775">
    <property type="entry name" value="WD40_repeat_CS"/>
</dbReference>
<dbReference type="PROSITE" id="PS50082">
    <property type="entry name" value="WD_REPEATS_2"/>
    <property type="match status" value="1"/>
</dbReference>
<dbReference type="EMBL" id="KI669493">
    <property type="protein sequence ID" value="OCF37129.1"/>
    <property type="molecule type" value="Genomic_DNA"/>
</dbReference>
<feature type="region of interest" description="Disordered" evidence="4">
    <location>
        <begin position="1"/>
        <end position="61"/>
    </location>
</feature>
<dbReference type="PANTHER" id="PTHR16008">
    <property type="entry name" value="F-BOX ONLY PROTEIN 4"/>
    <property type="match status" value="1"/>
</dbReference>